<organism evidence="4 5">
    <name type="scientific">Actinia tenebrosa</name>
    <name type="common">Australian red waratah sea anemone</name>
    <dbReference type="NCBI Taxonomy" id="6105"/>
    <lineage>
        <taxon>Eukaryota</taxon>
        <taxon>Metazoa</taxon>
        <taxon>Cnidaria</taxon>
        <taxon>Anthozoa</taxon>
        <taxon>Hexacorallia</taxon>
        <taxon>Actiniaria</taxon>
        <taxon>Actiniidae</taxon>
        <taxon>Actinia</taxon>
    </lineage>
</organism>
<evidence type="ECO:0000256" key="3">
    <source>
        <dbReference type="SAM" id="MobiDB-lite"/>
    </source>
</evidence>
<name>A0A6P8HJJ2_ACTTE</name>
<dbReference type="InterPro" id="IPR011042">
    <property type="entry name" value="6-blade_b-propeller_TolB-like"/>
</dbReference>
<evidence type="ECO:0000313" key="5">
    <source>
        <dbReference type="RefSeq" id="XP_031552765.1"/>
    </source>
</evidence>
<dbReference type="SUPFAM" id="SSF101898">
    <property type="entry name" value="NHL repeat"/>
    <property type="match status" value="1"/>
</dbReference>
<dbReference type="KEGG" id="aten:116289950"/>
<keyword evidence="1" id="KW-0677">Repeat</keyword>
<dbReference type="GeneID" id="116289950"/>
<feature type="repeat" description="NHL" evidence="2">
    <location>
        <begin position="309"/>
        <end position="349"/>
    </location>
</feature>
<accession>A0A6P8HJJ2</accession>
<dbReference type="Pfam" id="PF01436">
    <property type="entry name" value="NHL"/>
    <property type="match status" value="2"/>
</dbReference>
<dbReference type="PROSITE" id="PS51125">
    <property type="entry name" value="NHL"/>
    <property type="match status" value="2"/>
</dbReference>
<dbReference type="PANTHER" id="PTHR24104:SF48">
    <property type="entry name" value="PROTEIN WECH"/>
    <property type="match status" value="1"/>
</dbReference>
<dbReference type="CDD" id="cd05819">
    <property type="entry name" value="NHL"/>
    <property type="match status" value="1"/>
</dbReference>
<dbReference type="AlphaFoldDB" id="A0A6P8HJJ2"/>
<feature type="region of interest" description="Disordered" evidence="3">
    <location>
        <begin position="72"/>
        <end position="93"/>
    </location>
</feature>
<feature type="compositionally biased region" description="Polar residues" evidence="3">
    <location>
        <begin position="72"/>
        <end position="87"/>
    </location>
</feature>
<dbReference type="InParanoid" id="A0A6P8HJJ2"/>
<evidence type="ECO:0000313" key="4">
    <source>
        <dbReference type="Proteomes" id="UP000515163"/>
    </source>
</evidence>
<dbReference type="RefSeq" id="XP_031552765.1">
    <property type="nucleotide sequence ID" value="XM_031696905.1"/>
</dbReference>
<dbReference type="Proteomes" id="UP000515163">
    <property type="component" value="Unplaced"/>
</dbReference>
<dbReference type="InterPro" id="IPR050952">
    <property type="entry name" value="TRIM-NHL_E3_ligases"/>
</dbReference>
<gene>
    <name evidence="5" type="primary">LOC116289950</name>
</gene>
<proteinExistence type="predicted"/>
<dbReference type="PANTHER" id="PTHR24104">
    <property type="entry name" value="E3 UBIQUITIN-PROTEIN LIGASE NHLRC1-RELATED"/>
    <property type="match status" value="1"/>
</dbReference>
<dbReference type="GO" id="GO:0043161">
    <property type="term" value="P:proteasome-mediated ubiquitin-dependent protein catabolic process"/>
    <property type="evidence" value="ECO:0007669"/>
    <property type="project" value="TreeGrafter"/>
</dbReference>
<feature type="repeat" description="NHL" evidence="2">
    <location>
        <begin position="399"/>
        <end position="442"/>
    </location>
</feature>
<dbReference type="GO" id="GO:0000209">
    <property type="term" value="P:protein polyubiquitination"/>
    <property type="evidence" value="ECO:0007669"/>
    <property type="project" value="TreeGrafter"/>
</dbReference>
<dbReference type="Gene3D" id="2.120.10.30">
    <property type="entry name" value="TolB, C-terminal domain"/>
    <property type="match status" value="2"/>
</dbReference>
<evidence type="ECO:0000256" key="1">
    <source>
        <dbReference type="ARBA" id="ARBA00022737"/>
    </source>
</evidence>
<evidence type="ECO:0000256" key="2">
    <source>
        <dbReference type="PROSITE-ProRule" id="PRU00504"/>
    </source>
</evidence>
<dbReference type="GO" id="GO:0061630">
    <property type="term" value="F:ubiquitin protein ligase activity"/>
    <property type="evidence" value="ECO:0007669"/>
    <property type="project" value="TreeGrafter"/>
</dbReference>
<sequence length="539" mass="59929">MASFVEDLKKELQCSRCTVKSSASWQCRDCDDTLLLCDRCEGWHSLLYSHRVRHLADLTSEDIERIRARVNAANQDRQNGSNDQTDFTAGHTRGTIEVKSETEALKTERLIVTTRSGELNQMHVQFRPEGNVTIVNRYERTDGKVGTIEFMAKVPGQLTAEVQVNEIDASTSRPLVVNVRPQKMRITGQFNMEGVNIGSSEIRDIAVNRDNSRIAVSAIKYSSLNWGTIVRRGITAKIDRSRGPNEFPYGVFVFNIDGNLLCSCDIESDEHNSPQGLAFLNDKDLVIADRGYHRMCIVNTTTGALVKPFGNQGNGDGQFRFPCGVHVDDDGNIIVCDGGNHRVQVFTRDGDYQYQFGLRTQDVFFLGDVITHKRLFYVSDDNNHIIQVFKKIHNVPTRISTIGGQGIADGQLVGPWGLAIDNDYHLLVCDNGNNSVQKFTLDGRFVGQTCDVIKKPEYITVLRDGQLLVSTGMTDDEIDNPTGTIEDDQLAVSTGMADDEIDIPTDTTEAGDDSLYMNIYNPRNGRLSVRGGSGLLFVK</sequence>
<protein>
    <submittedName>
        <fullName evidence="5">Uncharacterized protein LOC116289950</fullName>
    </submittedName>
</protein>
<reference evidence="5" key="1">
    <citation type="submission" date="2025-08" db="UniProtKB">
        <authorList>
            <consortium name="RefSeq"/>
        </authorList>
    </citation>
    <scope>IDENTIFICATION</scope>
    <source>
        <tissue evidence="5">Tentacle</tissue>
    </source>
</reference>
<dbReference type="OrthoDB" id="654191at2759"/>
<dbReference type="InterPro" id="IPR001258">
    <property type="entry name" value="NHL_repeat"/>
</dbReference>
<keyword evidence="4" id="KW-1185">Reference proteome</keyword>